<keyword evidence="3" id="KW-1185">Reference proteome</keyword>
<proteinExistence type="predicted"/>
<organism evidence="2 3">
    <name type="scientific">Rhodoplanes serenus</name>
    <dbReference type="NCBI Taxonomy" id="200615"/>
    <lineage>
        <taxon>Bacteria</taxon>
        <taxon>Pseudomonadati</taxon>
        <taxon>Pseudomonadota</taxon>
        <taxon>Alphaproteobacteria</taxon>
        <taxon>Hyphomicrobiales</taxon>
        <taxon>Nitrobacteraceae</taxon>
        <taxon>Rhodoplanes</taxon>
    </lineage>
</organism>
<name>A0A327KD54_9BRAD</name>
<evidence type="ECO:0000313" key="2">
    <source>
        <dbReference type="EMBL" id="VCU08099.1"/>
    </source>
</evidence>
<accession>A0A327KD54</accession>
<dbReference type="Proteomes" id="UP000289200">
    <property type="component" value="Unassembled WGS sequence"/>
</dbReference>
<dbReference type="InterPro" id="IPR025309">
    <property type="entry name" value="KTSC_dom"/>
</dbReference>
<evidence type="ECO:0000259" key="1">
    <source>
        <dbReference type="Pfam" id="PF13619"/>
    </source>
</evidence>
<feature type="domain" description="KTSC" evidence="1">
    <location>
        <begin position="5"/>
        <end position="62"/>
    </location>
</feature>
<comment type="caution">
    <text evidence="2">The sequence shown here is derived from an EMBL/GenBank/DDBJ whole genome shotgun (WGS) entry which is preliminary data.</text>
</comment>
<gene>
    <name evidence="2" type="ORF">RHODGE_RHODGE_01234</name>
</gene>
<reference evidence="3" key="1">
    <citation type="submission" date="2018-10" db="EMBL/GenBank/DDBJ databases">
        <authorList>
            <person name="Peiro R."/>
            <person name="Begona"/>
            <person name="Cbmso G."/>
            <person name="Lopez M."/>
            <person name="Gonzalez S."/>
            <person name="Sacristan E."/>
            <person name="Castillo E."/>
        </authorList>
    </citation>
    <scope>NUCLEOTIDE SEQUENCE [LARGE SCALE GENOMIC DNA]</scope>
</reference>
<dbReference type="EMBL" id="UWOC01000110">
    <property type="protein sequence ID" value="VCU08099.1"/>
    <property type="molecule type" value="Genomic_DNA"/>
</dbReference>
<protein>
    <recommendedName>
        <fullName evidence="1">KTSC domain-containing protein</fullName>
    </recommendedName>
</protein>
<dbReference type="OrthoDB" id="8450910at2"/>
<evidence type="ECO:0000313" key="3">
    <source>
        <dbReference type="Proteomes" id="UP000289200"/>
    </source>
</evidence>
<dbReference type="RefSeq" id="WP_111384380.1">
    <property type="nucleotide sequence ID" value="NZ_NPEW01000037.1"/>
</dbReference>
<dbReference type="Pfam" id="PF13619">
    <property type="entry name" value="KTSC"/>
    <property type="match status" value="1"/>
</dbReference>
<dbReference type="AlphaFoldDB" id="A0A327KD54"/>
<sequence length="68" mass="7755">MPQVSSSAIARVRYDNQRRELTVVFRSGRVYVYADVPEETYAALLAADSKGAFFNAAIRDVFPTRRQR</sequence>